<proteinExistence type="predicted"/>
<dbReference type="PANTHER" id="PTHR30390:SF6">
    <property type="entry name" value="DNAA INITIATOR-ASSOCIATING PROTEIN DIAA"/>
    <property type="match status" value="1"/>
</dbReference>
<dbReference type="InterPro" id="IPR050099">
    <property type="entry name" value="SIS_GmhA/DiaA_subfam"/>
</dbReference>
<organism evidence="2 3">
    <name type="scientific">Aminipila terrae</name>
    <dbReference type="NCBI Taxonomy" id="2697030"/>
    <lineage>
        <taxon>Bacteria</taxon>
        <taxon>Bacillati</taxon>
        <taxon>Bacillota</taxon>
        <taxon>Clostridia</taxon>
        <taxon>Peptostreptococcales</taxon>
        <taxon>Anaerovoracaceae</taxon>
        <taxon>Aminipila</taxon>
    </lineage>
</organism>
<dbReference type="Proteomes" id="UP000463883">
    <property type="component" value="Chromosome"/>
</dbReference>
<dbReference type="InterPro" id="IPR035461">
    <property type="entry name" value="GmhA/DiaA"/>
</dbReference>
<dbReference type="PANTHER" id="PTHR30390">
    <property type="entry name" value="SEDOHEPTULOSE 7-PHOSPHATE ISOMERASE / DNAA INITIATOR-ASSOCIATING FACTOR FOR REPLICATION INITIATION"/>
    <property type="match status" value="1"/>
</dbReference>
<evidence type="ECO:0000313" key="3">
    <source>
        <dbReference type="Proteomes" id="UP000463883"/>
    </source>
</evidence>
<dbReference type="GO" id="GO:0097367">
    <property type="term" value="F:carbohydrate derivative binding"/>
    <property type="evidence" value="ECO:0007669"/>
    <property type="project" value="InterPro"/>
</dbReference>
<dbReference type="RefSeq" id="WP_162361839.1">
    <property type="nucleotide sequence ID" value="NZ_CP047591.1"/>
</dbReference>
<dbReference type="InterPro" id="IPR046348">
    <property type="entry name" value="SIS_dom_sf"/>
</dbReference>
<dbReference type="AlphaFoldDB" id="A0A6P1MBI9"/>
<dbReference type="CDD" id="cd05006">
    <property type="entry name" value="SIS_GmhA"/>
    <property type="match status" value="1"/>
</dbReference>
<dbReference type="GO" id="GO:1901135">
    <property type="term" value="P:carbohydrate derivative metabolic process"/>
    <property type="evidence" value="ECO:0007669"/>
    <property type="project" value="InterPro"/>
</dbReference>
<dbReference type="Pfam" id="PF13580">
    <property type="entry name" value="SIS_2"/>
    <property type="match status" value="2"/>
</dbReference>
<protein>
    <submittedName>
        <fullName evidence="2">SIS domain-containing protein</fullName>
    </submittedName>
</protein>
<evidence type="ECO:0000259" key="1">
    <source>
        <dbReference type="PROSITE" id="PS51464"/>
    </source>
</evidence>
<evidence type="ECO:0000313" key="2">
    <source>
        <dbReference type="EMBL" id="QHI72069.1"/>
    </source>
</evidence>
<dbReference type="EMBL" id="CP047591">
    <property type="protein sequence ID" value="QHI72069.1"/>
    <property type="molecule type" value="Genomic_DNA"/>
</dbReference>
<reference evidence="2 3" key="1">
    <citation type="submission" date="2020-01" db="EMBL/GenBank/DDBJ databases">
        <title>Genomic analysis of Aminipila sp. CBA3637.</title>
        <authorList>
            <person name="Kim Y.B."/>
            <person name="Roh S.W."/>
        </authorList>
    </citation>
    <scope>NUCLEOTIDE SEQUENCE [LARGE SCALE GENOMIC DNA]</scope>
    <source>
        <strain evidence="2 3">CBA3637</strain>
    </source>
</reference>
<accession>A0A6P1MBI9</accession>
<dbReference type="SUPFAM" id="SSF53697">
    <property type="entry name" value="SIS domain"/>
    <property type="match status" value="1"/>
</dbReference>
<gene>
    <name evidence="2" type="ORF">Ami3637_06360</name>
</gene>
<dbReference type="KEGG" id="amic:Ami3637_06360"/>
<keyword evidence="3" id="KW-1185">Reference proteome</keyword>
<dbReference type="InterPro" id="IPR001347">
    <property type="entry name" value="SIS_dom"/>
</dbReference>
<dbReference type="Gene3D" id="3.40.50.10490">
    <property type="entry name" value="Glucose-6-phosphate isomerase like protein, domain 1"/>
    <property type="match status" value="1"/>
</dbReference>
<dbReference type="PROSITE" id="PS51464">
    <property type="entry name" value="SIS"/>
    <property type="match status" value="1"/>
</dbReference>
<feature type="domain" description="SIS" evidence="1">
    <location>
        <begin position="36"/>
        <end position="217"/>
    </location>
</feature>
<sequence length="219" mass="24209">MKNKKRTQLDIFNELLNRYSSLECCKQEIWSAYELITYTYKTGGKVLVAGNGGSAADSEHIVGEMMKSFLFNRKIANDHASKLENCYGEKGKNIASKLEGCLPTISLVSMNAISTAYCNDVDPLMSFAQLTYGLGEQKDLLWGISTSGNSENILNAIMVANAKGMKTLGLSGKSGGEMKDLCSKIILVPEEETFKIQELHLPIYHALCAMTEAYFFEEK</sequence>
<name>A0A6P1MBI9_9FIRM</name>